<feature type="transmembrane region" description="Helical" evidence="2">
    <location>
        <begin position="206"/>
        <end position="225"/>
    </location>
</feature>
<feature type="compositionally biased region" description="Basic and acidic residues" evidence="1">
    <location>
        <begin position="144"/>
        <end position="156"/>
    </location>
</feature>
<reference evidence="3" key="1">
    <citation type="submission" date="2015-11" db="EMBL/GenBank/DDBJ databases">
        <title>De novo transcriptome assembly of four potential Pierce s Disease insect vectors from Arizona vineyards.</title>
        <authorList>
            <person name="Tassone E.E."/>
        </authorList>
    </citation>
    <scope>NUCLEOTIDE SEQUENCE</scope>
</reference>
<feature type="compositionally biased region" description="Basic and acidic residues" evidence="1">
    <location>
        <begin position="74"/>
        <end position="87"/>
    </location>
</feature>
<feature type="compositionally biased region" description="Basic residues" evidence="1">
    <location>
        <begin position="1"/>
        <end position="17"/>
    </location>
</feature>
<proteinExistence type="predicted"/>
<evidence type="ECO:0000256" key="2">
    <source>
        <dbReference type="SAM" id="Phobius"/>
    </source>
</evidence>
<dbReference type="EMBL" id="GEBQ01013238">
    <property type="protein sequence ID" value="JAT26739.1"/>
    <property type="molecule type" value="Transcribed_RNA"/>
</dbReference>
<protein>
    <submittedName>
        <fullName evidence="3">Uncharacterized protein</fullName>
    </submittedName>
</protein>
<organism evidence="3">
    <name type="scientific">Graphocephala atropunctata</name>
    <dbReference type="NCBI Taxonomy" id="36148"/>
    <lineage>
        <taxon>Eukaryota</taxon>
        <taxon>Metazoa</taxon>
        <taxon>Ecdysozoa</taxon>
        <taxon>Arthropoda</taxon>
        <taxon>Hexapoda</taxon>
        <taxon>Insecta</taxon>
        <taxon>Pterygota</taxon>
        <taxon>Neoptera</taxon>
        <taxon>Paraneoptera</taxon>
        <taxon>Hemiptera</taxon>
        <taxon>Auchenorrhyncha</taxon>
        <taxon>Membracoidea</taxon>
        <taxon>Cicadellidae</taxon>
        <taxon>Cicadellinae</taxon>
        <taxon>Cicadellini</taxon>
        <taxon>Graphocephala</taxon>
    </lineage>
</organism>
<sequence>MLKIKGLKKKKKGKKGKHKEDDLFDPEELEQYRREHQQKQEGSEASETAGEGTSSTEKGEEWRKFQALTAGVDDILKKTQGDLDRIKSTSYYQRKPPGPSTSESKKEPKESQPETKATKWTRFAEDGSVIVEEELEQNQENNAEEVKHEFEDHPTVEEEEEDEDKEVETDLDFFCFLAVYRLNCFDFGLLLLFFSFSSFVEGSERIKFIHCITAFTTSIAYFFPFKGFLFMIGLKNDITSSYGFTCAVSKESFSWLKSIELLWTFEVKACISCVRSKTKIIASKLFFNDSHFLSPFTVFSQMSNEFKPSVYKF</sequence>
<accession>A0A1B6LSY6</accession>
<evidence type="ECO:0000313" key="3">
    <source>
        <dbReference type="EMBL" id="JAT26739.1"/>
    </source>
</evidence>
<keyword evidence="2" id="KW-0472">Membrane</keyword>
<feature type="transmembrane region" description="Helical" evidence="2">
    <location>
        <begin position="173"/>
        <end position="194"/>
    </location>
</feature>
<dbReference type="AlphaFoldDB" id="A0A1B6LSY6"/>
<feature type="region of interest" description="Disordered" evidence="1">
    <location>
        <begin position="1"/>
        <end position="118"/>
    </location>
</feature>
<feature type="compositionally biased region" description="Basic and acidic residues" evidence="1">
    <location>
        <begin position="30"/>
        <end position="42"/>
    </location>
</feature>
<keyword evidence="2" id="KW-1133">Transmembrane helix</keyword>
<keyword evidence="2" id="KW-0812">Transmembrane</keyword>
<gene>
    <name evidence="3" type="ORF">g.34311</name>
</gene>
<feature type="region of interest" description="Disordered" evidence="1">
    <location>
        <begin position="136"/>
        <end position="163"/>
    </location>
</feature>
<feature type="compositionally biased region" description="Low complexity" evidence="1">
    <location>
        <begin position="43"/>
        <end position="56"/>
    </location>
</feature>
<evidence type="ECO:0000256" key="1">
    <source>
        <dbReference type="SAM" id="MobiDB-lite"/>
    </source>
</evidence>
<name>A0A1B6LSY6_9HEMI</name>
<feature type="compositionally biased region" description="Basic and acidic residues" evidence="1">
    <location>
        <begin position="103"/>
        <end position="118"/>
    </location>
</feature>